<sequence>MSEDGSFFLTPLNLSCALVGLHVAVGTLAFTPATARIPRITGATIGAALCFAALFTTNRGTHEGQSFAEAMFAIAIHTFGQLALEPRPSEAPASAVTFWQKWKWAYFEGFTLRRRRQEIVPDASPAMSSVKGKRAKLSVSSSTPSKSNTTRHRSTTVQSTANRKRSKTPPLTQERPSILSSRSKEKTAAPFISRRIVSFIPNWRLYRLSKAVLQFAAFNYLRSSPLFPFLPPPSYYDFLPQAPFLLSLVRGNLSLHAVLLRIEIVGTSLIMPSLALCSAHNLSAFLFGGDVDEDAVHWPGLYGSIADAWTLGRWYSHLWHTLMRRAFTLPCRLAVRQILGENGPRTDLGRALIVIAAFGISGVMHTLTSWSPGPCANMSWYELIYHLAMGVVIILENLAVNLYTQWRMKSTGGKALSRTELRVWRVFGYLWTASWWLEVFGAGVLFPWVICRAEAAAGMRN</sequence>
<feature type="transmembrane region" description="Helical" evidence="6">
    <location>
        <begin position="351"/>
        <end position="371"/>
    </location>
</feature>
<evidence type="ECO:0000256" key="3">
    <source>
        <dbReference type="ARBA" id="ARBA00022989"/>
    </source>
</evidence>
<evidence type="ECO:0000256" key="5">
    <source>
        <dbReference type="SAM" id="MobiDB-lite"/>
    </source>
</evidence>
<keyword evidence="4 6" id="KW-0472">Membrane</keyword>
<organism evidence="9">
    <name type="scientific">Dissoconium aciculare CBS 342.82</name>
    <dbReference type="NCBI Taxonomy" id="1314786"/>
    <lineage>
        <taxon>Eukaryota</taxon>
        <taxon>Fungi</taxon>
        <taxon>Dikarya</taxon>
        <taxon>Ascomycota</taxon>
        <taxon>Pezizomycotina</taxon>
        <taxon>Dothideomycetes</taxon>
        <taxon>Dothideomycetidae</taxon>
        <taxon>Mycosphaerellales</taxon>
        <taxon>Dissoconiaceae</taxon>
        <taxon>Dissoconium</taxon>
    </lineage>
</organism>
<evidence type="ECO:0000313" key="9">
    <source>
        <dbReference type="RefSeq" id="XP_033461624.1"/>
    </source>
</evidence>
<evidence type="ECO:0000256" key="4">
    <source>
        <dbReference type="ARBA" id="ARBA00023136"/>
    </source>
</evidence>
<dbReference type="InterPro" id="IPR032805">
    <property type="entry name" value="Wax_synthase_dom"/>
</dbReference>
<dbReference type="Pfam" id="PF13813">
    <property type="entry name" value="MBOAT_2"/>
    <property type="match status" value="1"/>
</dbReference>
<dbReference type="GO" id="GO:0016020">
    <property type="term" value="C:membrane"/>
    <property type="evidence" value="ECO:0007669"/>
    <property type="project" value="UniProtKB-SubCell"/>
</dbReference>
<evidence type="ECO:0000256" key="1">
    <source>
        <dbReference type="ARBA" id="ARBA00004141"/>
    </source>
</evidence>
<proteinExistence type="predicted"/>
<accession>A0A6J3M9S8</accession>
<dbReference type="AlphaFoldDB" id="A0A6J3M9S8"/>
<reference evidence="9" key="2">
    <citation type="submission" date="2020-04" db="EMBL/GenBank/DDBJ databases">
        <authorList>
            <consortium name="NCBI Genome Project"/>
        </authorList>
    </citation>
    <scope>NUCLEOTIDE SEQUENCE</scope>
    <source>
        <strain evidence="9">CBS 342.82</strain>
    </source>
</reference>
<comment type="subcellular location">
    <subcellularLocation>
        <location evidence="1">Membrane</location>
        <topology evidence="1">Multi-pass membrane protein</topology>
    </subcellularLocation>
</comment>
<evidence type="ECO:0000259" key="7">
    <source>
        <dbReference type="Pfam" id="PF13813"/>
    </source>
</evidence>
<evidence type="ECO:0000256" key="2">
    <source>
        <dbReference type="ARBA" id="ARBA00022692"/>
    </source>
</evidence>
<feature type="compositionally biased region" description="Low complexity" evidence="5">
    <location>
        <begin position="138"/>
        <end position="148"/>
    </location>
</feature>
<feature type="transmembrane region" description="Helical" evidence="6">
    <location>
        <begin position="424"/>
        <end position="450"/>
    </location>
</feature>
<dbReference type="GeneID" id="54362349"/>
<keyword evidence="8" id="KW-1185">Reference proteome</keyword>
<evidence type="ECO:0000313" key="8">
    <source>
        <dbReference type="Proteomes" id="UP000504637"/>
    </source>
</evidence>
<name>A0A6J3M9S8_9PEZI</name>
<protein>
    <recommendedName>
        <fullName evidence="7">Wax synthase domain-containing protein</fullName>
    </recommendedName>
</protein>
<dbReference type="RefSeq" id="XP_033461624.1">
    <property type="nucleotide sequence ID" value="XM_033604549.1"/>
</dbReference>
<feature type="transmembrane region" description="Helical" evidence="6">
    <location>
        <begin position="383"/>
        <end position="403"/>
    </location>
</feature>
<feature type="region of interest" description="Disordered" evidence="5">
    <location>
        <begin position="123"/>
        <end position="182"/>
    </location>
</feature>
<feature type="transmembrane region" description="Helical" evidence="6">
    <location>
        <begin position="12"/>
        <end position="30"/>
    </location>
</feature>
<gene>
    <name evidence="9" type="ORF">K489DRAFT_379022</name>
</gene>
<keyword evidence="3 6" id="KW-1133">Transmembrane helix</keyword>
<feature type="transmembrane region" description="Helical" evidence="6">
    <location>
        <begin position="37"/>
        <end position="55"/>
    </location>
</feature>
<reference evidence="9" key="3">
    <citation type="submission" date="2025-08" db="UniProtKB">
        <authorList>
            <consortium name="RefSeq"/>
        </authorList>
    </citation>
    <scope>IDENTIFICATION</scope>
    <source>
        <strain evidence="9">CBS 342.82</strain>
    </source>
</reference>
<dbReference type="Proteomes" id="UP000504637">
    <property type="component" value="Unplaced"/>
</dbReference>
<reference evidence="9" key="1">
    <citation type="submission" date="2020-01" db="EMBL/GenBank/DDBJ databases">
        <authorList>
            <consortium name="DOE Joint Genome Institute"/>
            <person name="Haridas S."/>
            <person name="Albert R."/>
            <person name="Binder M."/>
            <person name="Bloem J."/>
            <person name="Labutti K."/>
            <person name="Salamov A."/>
            <person name="Andreopoulos B."/>
            <person name="Baker S.E."/>
            <person name="Barry K."/>
            <person name="Bills G."/>
            <person name="Bluhm B.H."/>
            <person name="Cannon C."/>
            <person name="Castanera R."/>
            <person name="Culley D.E."/>
            <person name="Daum C."/>
            <person name="Ezra D."/>
            <person name="Gonzalez J.B."/>
            <person name="Henrissat B."/>
            <person name="Kuo A."/>
            <person name="Liang C."/>
            <person name="Lipzen A."/>
            <person name="Lutzoni F."/>
            <person name="Magnuson J."/>
            <person name="Mondo S."/>
            <person name="Nolan M."/>
            <person name="Ohm R."/>
            <person name="Pangilinan J."/>
            <person name="Park H.-J."/>
            <person name="Ramirez L."/>
            <person name="Alfaro M."/>
            <person name="Sun H."/>
            <person name="Tritt A."/>
            <person name="Yoshinaga Y."/>
            <person name="Zwiers L.-H."/>
            <person name="Turgeon B.G."/>
            <person name="Goodwin S.B."/>
            <person name="Spatafora J.W."/>
            <person name="Crous P.W."/>
            <person name="Grigoriev I.V."/>
        </authorList>
    </citation>
    <scope>NUCLEOTIDE SEQUENCE</scope>
    <source>
        <strain evidence="9">CBS 342.82</strain>
    </source>
</reference>
<keyword evidence="2 6" id="KW-0812">Transmembrane</keyword>
<dbReference type="OrthoDB" id="1077582at2759"/>
<feature type="compositionally biased region" description="Polar residues" evidence="5">
    <location>
        <begin position="169"/>
        <end position="181"/>
    </location>
</feature>
<feature type="domain" description="Wax synthase" evidence="7">
    <location>
        <begin position="298"/>
        <end position="374"/>
    </location>
</feature>
<evidence type="ECO:0000256" key="6">
    <source>
        <dbReference type="SAM" id="Phobius"/>
    </source>
</evidence>